<gene>
    <name evidence="5" type="ORF">GCM10010977_11870</name>
</gene>
<evidence type="ECO:0000256" key="1">
    <source>
        <dbReference type="ARBA" id="ARBA00023015"/>
    </source>
</evidence>
<keyword evidence="1" id="KW-0805">Transcription regulation</keyword>
<dbReference type="CDD" id="cd06170">
    <property type="entry name" value="LuxR_C_like"/>
    <property type="match status" value="1"/>
</dbReference>
<organism evidence="5 6">
    <name type="scientific">Citricoccus zhacaiensis</name>
    <dbReference type="NCBI Taxonomy" id="489142"/>
    <lineage>
        <taxon>Bacteria</taxon>
        <taxon>Bacillati</taxon>
        <taxon>Actinomycetota</taxon>
        <taxon>Actinomycetes</taxon>
        <taxon>Micrococcales</taxon>
        <taxon>Micrococcaceae</taxon>
        <taxon>Citricoccus</taxon>
    </lineage>
</organism>
<dbReference type="InterPro" id="IPR036388">
    <property type="entry name" value="WH-like_DNA-bd_sf"/>
</dbReference>
<dbReference type="InterPro" id="IPR029016">
    <property type="entry name" value="GAF-like_dom_sf"/>
</dbReference>
<name>A0ABQ2LV89_9MICC</name>
<accession>A0ABQ2LV89</accession>
<evidence type="ECO:0000313" key="6">
    <source>
        <dbReference type="Proteomes" id="UP000642509"/>
    </source>
</evidence>
<evidence type="ECO:0000256" key="2">
    <source>
        <dbReference type="ARBA" id="ARBA00023125"/>
    </source>
</evidence>
<feature type="domain" description="HTH luxR-type" evidence="4">
    <location>
        <begin position="282"/>
        <end position="347"/>
    </location>
</feature>
<dbReference type="EMBL" id="BMLQ01000003">
    <property type="protein sequence ID" value="GGO43526.1"/>
    <property type="molecule type" value="Genomic_DNA"/>
</dbReference>
<dbReference type="PANTHER" id="PTHR44688">
    <property type="entry name" value="DNA-BINDING TRANSCRIPTIONAL ACTIVATOR DEVR_DOSR"/>
    <property type="match status" value="1"/>
</dbReference>
<evidence type="ECO:0000313" key="5">
    <source>
        <dbReference type="EMBL" id="GGO43526.1"/>
    </source>
</evidence>
<dbReference type="SUPFAM" id="SSF55781">
    <property type="entry name" value="GAF domain-like"/>
    <property type="match status" value="1"/>
</dbReference>
<sequence>MPESAQELTEHAHRILELVGCLSRHSYQRVDVGDRLPELDAALARAEAVVRGLANRAKRASSPAPSSGVMDLFTLLADIGDVRNRLLIHQLAGRHEVIHRMNAALGRLRSVETVQEFIDQVPVEVVNLGYVRSLYSSAESMQWIARSAHSTQGPEESLLLLEAGQQDPLRDIHDLYEAEMVRERQPILRHGIRKSRRVHPEIIKVTESDSYVASPLILGGQVRAFVSVDVNAESGTVDAFDMELMGLFTTGAAIALDRLGGPRHLSSVVGAEWANGAGSGRGDGMPSDLTRRELEILGLVAEGLSNAAIAQRLVISEGTAKTHVKNILRKLGASNRTQAAAFLRRANPAAEAEGLPGERYPFREM</sequence>
<dbReference type="PANTHER" id="PTHR44688:SF16">
    <property type="entry name" value="DNA-BINDING TRANSCRIPTIONAL ACTIVATOR DEVR_DOSR"/>
    <property type="match status" value="1"/>
</dbReference>
<comment type="caution">
    <text evidence="5">The sequence shown here is derived from an EMBL/GenBank/DDBJ whole genome shotgun (WGS) entry which is preliminary data.</text>
</comment>
<dbReference type="InterPro" id="IPR000792">
    <property type="entry name" value="Tscrpt_reg_LuxR_C"/>
</dbReference>
<dbReference type="Proteomes" id="UP000642509">
    <property type="component" value="Unassembled WGS sequence"/>
</dbReference>
<dbReference type="PRINTS" id="PR00038">
    <property type="entry name" value="HTHLUXR"/>
</dbReference>
<dbReference type="RefSeq" id="WP_188805207.1">
    <property type="nucleotide sequence ID" value="NZ_BAAAOU010000004.1"/>
</dbReference>
<protein>
    <recommendedName>
        <fullName evidence="4">HTH luxR-type domain-containing protein</fullName>
    </recommendedName>
</protein>
<dbReference type="Pfam" id="PF00196">
    <property type="entry name" value="GerE"/>
    <property type="match status" value="1"/>
</dbReference>
<reference evidence="6" key="1">
    <citation type="journal article" date="2019" name="Int. J. Syst. Evol. Microbiol.">
        <title>The Global Catalogue of Microorganisms (GCM) 10K type strain sequencing project: providing services to taxonomists for standard genome sequencing and annotation.</title>
        <authorList>
            <consortium name="The Broad Institute Genomics Platform"/>
            <consortium name="The Broad Institute Genome Sequencing Center for Infectious Disease"/>
            <person name="Wu L."/>
            <person name="Ma J."/>
        </authorList>
    </citation>
    <scope>NUCLEOTIDE SEQUENCE [LARGE SCALE GENOMIC DNA]</scope>
    <source>
        <strain evidence="6">CGMCC 1.7064</strain>
    </source>
</reference>
<proteinExistence type="predicted"/>
<dbReference type="Gene3D" id="3.30.450.40">
    <property type="match status" value="1"/>
</dbReference>
<dbReference type="SMART" id="SM00421">
    <property type="entry name" value="HTH_LUXR"/>
    <property type="match status" value="1"/>
</dbReference>
<evidence type="ECO:0000259" key="4">
    <source>
        <dbReference type="PROSITE" id="PS50043"/>
    </source>
</evidence>
<evidence type="ECO:0000256" key="3">
    <source>
        <dbReference type="ARBA" id="ARBA00023163"/>
    </source>
</evidence>
<keyword evidence="2" id="KW-0238">DNA-binding</keyword>
<dbReference type="PROSITE" id="PS50043">
    <property type="entry name" value="HTH_LUXR_2"/>
    <property type="match status" value="1"/>
</dbReference>
<dbReference type="SUPFAM" id="SSF46894">
    <property type="entry name" value="C-terminal effector domain of the bipartite response regulators"/>
    <property type="match status" value="1"/>
</dbReference>
<keyword evidence="6" id="KW-1185">Reference proteome</keyword>
<dbReference type="Gene3D" id="1.10.10.10">
    <property type="entry name" value="Winged helix-like DNA-binding domain superfamily/Winged helix DNA-binding domain"/>
    <property type="match status" value="1"/>
</dbReference>
<dbReference type="InterPro" id="IPR016032">
    <property type="entry name" value="Sig_transdc_resp-reg_C-effctor"/>
</dbReference>
<keyword evidence="3" id="KW-0804">Transcription</keyword>